<proteinExistence type="inferred from homology"/>
<dbReference type="Gene3D" id="2.100.10.30">
    <property type="entry name" value="Jacalin-like lectin domain"/>
    <property type="match status" value="4"/>
</dbReference>
<name>A0ABD3JJQ1_EUCGL</name>
<dbReference type="Pfam" id="PF01419">
    <property type="entry name" value="Jacalin"/>
    <property type="match status" value="3"/>
</dbReference>
<dbReference type="SMART" id="SM00255">
    <property type="entry name" value="TIR"/>
    <property type="match status" value="1"/>
</dbReference>
<dbReference type="SUPFAM" id="SSF51101">
    <property type="entry name" value="Mannose-binding lectins"/>
    <property type="match status" value="3"/>
</dbReference>
<dbReference type="InterPro" id="IPR033734">
    <property type="entry name" value="Jacalin-like_lectin_dom_plant"/>
</dbReference>
<dbReference type="Pfam" id="PF01582">
    <property type="entry name" value="TIR"/>
    <property type="match status" value="1"/>
</dbReference>
<dbReference type="SMART" id="SM00915">
    <property type="entry name" value="Jacalin"/>
    <property type="match status" value="3"/>
</dbReference>
<dbReference type="CDD" id="cd09612">
    <property type="entry name" value="Jacalin"/>
    <property type="match status" value="2"/>
</dbReference>
<dbReference type="AlphaFoldDB" id="A0ABD3JJQ1"/>
<reference evidence="5 6" key="1">
    <citation type="submission" date="2024-11" db="EMBL/GenBank/DDBJ databases">
        <title>Chromosome-level genome assembly of Eucalyptus globulus Labill. provides insights into its genome evolution.</title>
        <authorList>
            <person name="Li X."/>
        </authorList>
    </citation>
    <scope>NUCLEOTIDE SEQUENCE [LARGE SCALE GENOMIC DNA]</scope>
    <source>
        <strain evidence="5">CL2024</strain>
        <tissue evidence="5">Fresh tender leaves</tissue>
    </source>
</reference>
<comment type="caution">
    <text evidence="5">The sequence shown here is derived from an EMBL/GenBank/DDBJ whole genome shotgun (WGS) entry which is preliminary data.</text>
</comment>
<dbReference type="SUPFAM" id="SSF52200">
    <property type="entry name" value="Toll/Interleukin receptor TIR domain"/>
    <property type="match status" value="1"/>
</dbReference>
<dbReference type="SUPFAM" id="SSF52540">
    <property type="entry name" value="P-loop containing nucleoside triphosphate hydrolases"/>
    <property type="match status" value="1"/>
</dbReference>
<organism evidence="5 6">
    <name type="scientific">Eucalyptus globulus</name>
    <name type="common">Tasmanian blue gum</name>
    <dbReference type="NCBI Taxonomy" id="34317"/>
    <lineage>
        <taxon>Eukaryota</taxon>
        <taxon>Viridiplantae</taxon>
        <taxon>Streptophyta</taxon>
        <taxon>Embryophyta</taxon>
        <taxon>Tracheophyta</taxon>
        <taxon>Spermatophyta</taxon>
        <taxon>Magnoliopsida</taxon>
        <taxon>eudicotyledons</taxon>
        <taxon>Gunneridae</taxon>
        <taxon>Pentapetalae</taxon>
        <taxon>rosids</taxon>
        <taxon>malvids</taxon>
        <taxon>Myrtales</taxon>
        <taxon>Myrtaceae</taxon>
        <taxon>Myrtoideae</taxon>
        <taxon>Eucalypteae</taxon>
        <taxon>Eucalyptus</taxon>
    </lineage>
</organism>
<gene>
    <name evidence="5" type="ORF">ACJRO7_036039</name>
</gene>
<dbReference type="PROSITE" id="PS50104">
    <property type="entry name" value="TIR"/>
    <property type="match status" value="1"/>
</dbReference>
<evidence type="ECO:0000256" key="2">
    <source>
        <dbReference type="ARBA" id="ARBA00022734"/>
    </source>
</evidence>
<dbReference type="PROSITE" id="PS51752">
    <property type="entry name" value="JACALIN_LECTIN"/>
    <property type="match status" value="2"/>
</dbReference>
<dbReference type="InterPro" id="IPR001229">
    <property type="entry name" value="Jacalin-like_lectin_dom"/>
</dbReference>
<feature type="domain" description="Jacalin-type lectin" evidence="4">
    <location>
        <begin position="507"/>
        <end position="642"/>
    </location>
</feature>
<dbReference type="InterPro" id="IPR035897">
    <property type="entry name" value="Toll_tir_struct_dom_sf"/>
</dbReference>
<dbReference type="EMBL" id="JBJKBG010000009">
    <property type="protein sequence ID" value="KAL3723960.1"/>
    <property type="molecule type" value="Genomic_DNA"/>
</dbReference>
<dbReference type="InterPro" id="IPR036404">
    <property type="entry name" value="Jacalin-like_lectin_dom_sf"/>
</dbReference>
<keyword evidence="6" id="KW-1185">Reference proteome</keyword>
<accession>A0ABD3JJQ1</accession>
<evidence type="ECO:0000313" key="6">
    <source>
        <dbReference type="Proteomes" id="UP001634007"/>
    </source>
</evidence>
<dbReference type="Gene3D" id="3.40.50.10140">
    <property type="entry name" value="Toll/interleukin-1 receptor homology (TIR) domain"/>
    <property type="match status" value="1"/>
</dbReference>
<dbReference type="InterPro" id="IPR000157">
    <property type="entry name" value="TIR_dom"/>
</dbReference>
<dbReference type="Proteomes" id="UP001634007">
    <property type="component" value="Unassembled WGS sequence"/>
</dbReference>
<dbReference type="PRINTS" id="PR00364">
    <property type="entry name" value="DISEASERSIST"/>
</dbReference>
<dbReference type="PANTHER" id="PTHR47293:SF68">
    <property type="entry name" value="JACALIN-RELATED LECTIN 3"/>
    <property type="match status" value="1"/>
</dbReference>
<dbReference type="GO" id="GO:0030246">
    <property type="term" value="F:carbohydrate binding"/>
    <property type="evidence" value="ECO:0007669"/>
    <property type="project" value="UniProtKB-KW"/>
</dbReference>
<feature type="domain" description="TIR" evidence="3">
    <location>
        <begin position="19"/>
        <end position="151"/>
    </location>
</feature>
<evidence type="ECO:0000259" key="3">
    <source>
        <dbReference type="PROSITE" id="PS50104"/>
    </source>
</evidence>
<evidence type="ECO:0000313" key="5">
    <source>
        <dbReference type="EMBL" id="KAL3723960.1"/>
    </source>
</evidence>
<feature type="domain" description="Jacalin-type lectin" evidence="4">
    <location>
        <begin position="648"/>
        <end position="780"/>
    </location>
</feature>
<dbReference type="Gene3D" id="3.40.50.300">
    <property type="entry name" value="P-loop containing nucleotide triphosphate hydrolases"/>
    <property type="match status" value="1"/>
</dbReference>
<dbReference type="PANTHER" id="PTHR47293">
    <property type="entry name" value="JACALIN-RELATED LECTIN 3"/>
    <property type="match status" value="1"/>
</dbReference>
<evidence type="ECO:0000259" key="4">
    <source>
        <dbReference type="PROSITE" id="PS51752"/>
    </source>
</evidence>
<evidence type="ECO:0000256" key="1">
    <source>
        <dbReference type="ARBA" id="ARBA00006568"/>
    </source>
</evidence>
<protein>
    <submittedName>
        <fullName evidence="5">Uncharacterized protein</fullName>
    </submittedName>
</protein>
<sequence length="839" mass="94797">MGSEEIKRRISSSALIHQWKYDVFVIFKGEDIRKTFAAHLFHDNDKAETGIFIEPKLLNAIHHSRVSLVVFTTNYVDSRWCLNELVKIMECNRTFRDHQGHVVVPIFYDIEPSVVRKQSGRFGEVFEGNWPPVWDQADSIEQIVGHLFKIIPRASSPCAIGVDSFVDDVKSSLEIGSEDDVRVIGIWEMEEIGKITVAKAVCDRLLREFEGLTLLENVGDTNRGTLLLLQKRLLHDVLQLQSLEIYDLNSNINILLVLNDITKKDQIEYIGAGDRDWFHHGIDDKYMLLGLGSKESLQLMFHYAFCKDQPEEGYEELSKSLVHYVGSLPMALKRLGSFLSRRKKYNRRPYGPFGNAKGEFFRFPQVDGKIICFHRKCGLSLDSTGAHFGPVPRPYPFEVGSDKLLVSGSAVESISITYEEGRSFRHGESNGGKINTINLDYLSEYLTSISGYITSNFGFTIIHSLMFRTYGPIGTKMRRKFSFPATSGRIIGFYGTYFEPFTHLYLIELIGPFGGQGGLHWDAGKFSGVKKIKMMLEDVVSCISFEYDDNGKSIWSSAHGHGCNGDTHMINLDYPHEFLTSVSGYIKDNYSVIQSLTFESNIRGHGQEEGRFFSCTWACSKIIGFHGRSGVQLDALEVYPEPNSDHLLKSIGPFGGQGGSPWDDGHSMGVRKTIIKGGSVIDFITIEYDKNGSMVQGPKHGGDGGHLTLEYLTLFSCHSACSSRHIVVHSLTFQSNERTYGPFGDEFGKYFYFPSIGKKIFRFYGRSGLWLDSLEHILSVDMLSSAFVCTLQLMFEFTCKYVSSYTSLEIQGHESVYLMYPLRIKCNKAFITVKRIFIN</sequence>
<dbReference type="InterPro" id="IPR027417">
    <property type="entry name" value="P-loop_NTPase"/>
</dbReference>
<keyword evidence="2" id="KW-0430">Lectin</keyword>
<comment type="similarity">
    <text evidence="1">Belongs to the jacalin lectin family.</text>
</comment>